<evidence type="ECO:0000313" key="1">
    <source>
        <dbReference type="EMBL" id="PIZ59726.1"/>
    </source>
</evidence>
<organism evidence="1 2">
    <name type="scientific">Candidatus Shapirobacteria bacterium CG_4_10_14_0_2_um_filter_40_12</name>
    <dbReference type="NCBI Taxonomy" id="1974871"/>
    <lineage>
        <taxon>Bacteria</taxon>
        <taxon>Candidatus Shapironibacteriota</taxon>
    </lineage>
</organism>
<dbReference type="InterPro" id="IPR054221">
    <property type="entry name" value="DUF6941"/>
</dbReference>
<accession>A0A2M7TTN1</accession>
<gene>
    <name evidence="1" type="ORF">COY20_01625</name>
</gene>
<protein>
    <submittedName>
        <fullName evidence="1">Uncharacterized protein</fullName>
    </submittedName>
</protein>
<dbReference type="Proteomes" id="UP000229336">
    <property type="component" value="Unassembled WGS sequence"/>
</dbReference>
<dbReference type="EMBL" id="PFNX01000035">
    <property type="protein sequence ID" value="PIZ59726.1"/>
    <property type="molecule type" value="Genomic_DNA"/>
</dbReference>
<dbReference type="Pfam" id="PF22091">
    <property type="entry name" value="DUF6941"/>
    <property type="match status" value="1"/>
</dbReference>
<reference evidence="2" key="1">
    <citation type="submission" date="2017-09" db="EMBL/GenBank/DDBJ databases">
        <title>Depth-based differentiation of microbial function through sediment-hosted aquifers and enrichment of novel symbionts in the deep terrestrial subsurface.</title>
        <authorList>
            <person name="Probst A.J."/>
            <person name="Ladd B."/>
            <person name="Jarett J.K."/>
            <person name="Geller-Mcgrath D.E."/>
            <person name="Sieber C.M.K."/>
            <person name="Emerson J.B."/>
            <person name="Anantharaman K."/>
            <person name="Thomas B.C."/>
            <person name="Malmstrom R."/>
            <person name="Stieglmeier M."/>
            <person name="Klingl A."/>
            <person name="Woyke T."/>
            <person name="Ryan C.M."/>
            <person name="Banfield J.F."/>
        </authorList>
    </citation>
    <scope>NUCLEOTIDE SEQUENCE [LARGE SCALE GENOMIC DNA]</scope>
</reference>
<name>A0A2M7TTN1_9BACT</name>
<dbReference type="AlphaFoldDB" id="A0A2M7TTN1"/>
<sequence length="136" mass="14830">MSDLKLEFLTLCDFAMTSSEGKLSVIGMFDRMFVTETPAKFLRFFIVAIVSGKPEKEAKILFNVQTPSKKKALNPKEVVVKIGSGGRTNIITDVGNFPLPETGEYKLSVTSDGKVLGSISFFASKVTAQSNKKTVN</sequence>
<comment type="caution">
    <text evidence="1">The sequence shown here is derived from an EMBL/GenBank/DDBJ whole genome shotgun (WGS) entry which is preliminary data.</text>
</comment>
<proteinExistence type="predicted"/>
<evidence type="ECO:0000313" key="2">
    <source>
        <dbReference type="Proteomes" id="UP000229336"/>
    </source>
</evidence>